<evidence type="ECO:0000256" key="2">
    <source>
        <dbReference type="PROSITE-ProRule" id="PRU00169"/>
    </source>
</evidence>
<reference evidence="6 7" key="1">
    <citation type="journal article" date="2016" name="Nat. Commun.">
        <title>Thousands of microbial genomes shed light on interconnected biogeochemical processes in an aquifer system.</title>
        <authorList>
            <person name="Anantharaman K."/>
            <person name="Brown C.T."/>
            <person name="Hug L.A."/>
            <person name="Sharon I."/>
            <person name="Castelle C.J."/>
            <person name="Probst A.J."/>
            <person name="Thomas B.C."/>
            <person name="Singh A."/>
            <person name="Wilkins M.J."/>
            <person name="Karaoz U."/>
            <person name="Brodie E.L."/>
            <person name="Williams K.H."/>
            <person name="Hubbard S.S."/>
            <person name="Banfield J.F."/>
        </authorList>
    </citation>
    <scope>NUCLEOTIDE SEQUENCE [LARGE SCALE GENOMIC DNA]</scope>
</reference>
<evidence type="ECO:0000256" key="1">
    <source>
        <dbReference type="ARBA" id="ARBA00022553"/>
    </source>
</evidence>
<keyword evidence="1 2" id="KW-0597">Phosphoprotein</keyword>
<dbReference type="SMART" id="SM00448">
    <property type="entry name" value="REC"/>
    <property type="match status" value="1"/>
</dbReference>
<feature type="region of interest" description="Disordered" evidence="3">
    <location>
        <begin position="1"/>
        <end position="21"/>
    </location>
</feature>
<evidence type="ECO:0000256" key="4">
    <source>
        <dbReference type="SAM" id="Phobius"/>
    </source>
</evidence>
<name>A0A1G2HM67_9BACT</name>
<accession>A0A1G2HM67</accession>
<feature type="transmembrane region" description="Helical" evidence="4">
    <location>
        <begin position="302"/>
        <end position="327"/>
    </location>
</feature>
<keyword evidence="4" id="KW-0812">Transmembrane</keyword>
<dbReference type="GO" id="GO:0000160">
    <property type="term" value="P:phosphorelay signal transduction system"/>
    <property type="evidence" value="ECO:0007669"/>
    <property type="project" value="InterPro"/>
</dbReference>
<evidence type="ECO:0000313" key="6">
    <source>
        <dbReference type="EMBL" id="OGZ62988.1"/>
    </source>
</evidence>
<organism evidence="6 7">
    <name type="scientific">Candidatus Staskawiczbacteria bacterium RIFCSPHIGHO2_01_FULL_36_16</name>
    <dbReference type="NCBI Taxonomy" id="1802200"/>
    <lineage>
        <taxon>Bacteria</taxon>
        <taxon>Candidatus Staskawicziibacteriota</taxon>
    </lineage>
</organism>
<evidence type="ECO:0000256" key="3">
    <source>
        <dbReference type="SAM" id="MobiDB-lite"/>
    </source>
</evidence>
<dbReference type="InterPro" id="IPR001789">
    <property type="entry name" value="Sig_transdc_resp-reg_receiver"/>
</dbReference>
<protein>
    <recommendedName>
        <fullName evidence="5">Response regulatory domain-containing protein</fullName>
    </recommendedName>
</protein>
<dbReference type="Pfam" id="PF00072">
    <property type="entry name" value="Response_reg"/>
    <property type="match status" value="1"/>
</dbReference>
<dbReference type="Gene3D" id="3.40.50.2300">
    <property type="match status" value="1"/>
</dbReference>
<dbReference type="AlphaFoldDB" id="A0A1G2HM67"/>
<dbReference type="InterPro" id="IPR050595">
    <property type="entry name" value="Bact_response_regulator"/>
</dbReference>
<proteinExistence type="predicted"/>
<keyword evidence="4" id="KW-0472">Membrane</keyword>
<dbReference type="STRING" id="1802200.A2812_02560"/>
<evidence type="ECO:0000259" key="5">
    <source>
        <dbReference type="PROSITE" id="PS50110"/>
    </source>
</evidence>
<dbReference type="SUPFAM" id="SSF52172">
    <property type="entry name" value="CheY-like"/>
    <property type="match status" value="1"/>
</dbReference>
<dbReference type="Proteomes" id="UP000177190">
    <property type="component" value="Unassembled WGS sequence"/>
</dbReference>
<feature type="domain" description="Response regulatory" evidence="5">
    <location>
        <begin position="131"/>
        <end position="251"/>
    </location>
</feature>
<keyword evidence="4" id="KW-1133">Transmembrane helix</keyword>
<gene>
    <name evidence="6" type="ORF">A2812_02560</name>
</gene>
<dbReference type="PANTHER" id="PTHR44591:SF3">
    <property type="entry name" value="RESPONSE REGULATORY DOMAIN-CONTAINING PROTEIN"/>
    <property type="match status" value="1"/>
</dbReference>
<dbReference type="InterPro" id="IPR011006">
    <property type="entry name" value="CheY-like_superfamily"/>
</dbReference>
<feature type="modified residue" description="4-aspartylphosphate" evidence="2">
    <location>
        <position position="184"/>
    </location>
</feature>
<dbReference type="PANTHER" id="PTHR44591">
    <property type="entry name" value="STRESS RESPONSE REGULATOR PROTEIN 1"/>
    <property type="match status" value="1"/>
</dbReference>
<dbReference type="EMBL" id="MHOM01000046">
    <property type="protein sequence ID" value="OGZ62988.1"/>
    <property type="molecule type" value="Genomic_DNA"/>
</dbReference>
<comment type="caution">
    <text evidence="6">The sequence shown here is derived from an EMBL/GenBank/DDBJ whole genome shotgun (WGS) entry which is preliminary data.</text>
</comment>
<dbReference type="PROSITE" id="PS50110">
    <property type="entry name" value="RESPONSE_REGULATORY"/>
    <property type="match status" value="1"/>
</dbReference>
<evidence type="ECO:0000313" key="7">
    <source>
        <dbReference type="Proteomes" id="UP000177190"/>
    </source>
</evidence>
<sequence length="335" mass="39180">MDNNQKNREKETEISDDSRVELERSPDGRVINSLRNRDIIGELKQRYEKLGLSAVDIYNKICDILGEDAYSQFSSSELWDPRKPNVVYETPEQAIVALKRGKYIDELDKKYLEEKSAKNYHENKFVDKEYKILHFEDEQAFANVFAEEFSKQGFKYKNYSNPPEKEQELINLVLSENPDLIIMDILMPKMDGFTATKILKGNPKTKNIPIIGLDNLSDKEHIDRTKEYGMVDYFLKQNVHIDEFIEKVKEYLNSPDSYKPVFGGGKNTKKLLEEIKTYQRENANQANKRLLEYSQRQTFRKFLIIIILIPVIVVIGIVILAIIKWSFQMVLLSKF</sequence>